<dbReference type="Proteomes" id="UP000236305">
    <property type="component" value="Unassembled WGS sequence"/>
</dbReference>
<proteinExistence type="predicted"/>
<evidence type="ECO:0000313" key="1">
    <source>
        <dbReference type="EMBL" id="PNH32108.1"/>
    </source>
</evidence>
<evidence type="ECO:0000313" key="2">
    <source>
        <dbReference type="Proteomes" id="UP000236305"/>
    </source>
</evidence>
<accession>A0A2J8C514</accession>
<organism evidence="1 2">
    <name type="scientific">Verticillium dahliae</name>
    <name type="common">Verticillium wilt</name>
    <dbReference type="NCBI Taxonomy" id="27337"/>
    <lineage>
        <taxon>Eukaryota</taxon>
        <taxon>Fungi</taxon>
        <taxon>Dikarya</taxon>
        <taxon>Ascomycota</taxon>
        <taxon>Pezizomycotina</taxon>
        <taxon>Sordariomycetes</taxon>
        <taxon>Hypocreomycetidae</taxon>
        <taxon>Glomerellales</taxon>
        <taxon>Plectosphaerellaceae</taxon>
        <taxon>Verticillium</taxon>
    </lineage>
</organism>
<comment type="caution">
    <text evidence="1">The sequence shown here is derived from an EMBL/GenBank/DDBJ whole genome shotgun (WGS) entry which is preliminary data.</text>
</comment>
<name>A0A2J8C514_VERDA</name>
<protein>
    <submittedName>
        <fullName evidence="1">Uncharacterized protein</fullName>
    </submittedName>
</protein>
<gene>
    <name evidence="1" type="ORF">BJF96_g4466</name>
</gene>
<dbReference type="EMBL" id="MPSH01000013">
    <property type="protein sequence ID" value="PNH32108.1"/>
    <property type="molecule type" value="Genomic_DNA"/>
</dbReference>
<sequence length="31" mass="3546">MALWDWDSNSSREIVEVVTMIAHAQLEGIDE</sequence>
<reference evidence="1 2" key="1">
    <citation type="submission" date="2017-12" db="EMBL/GenBank/DDBJ databases">
        <title>Comparative genomics yields insights into virulence evolution of Verticillium dahliae.</title>
        <authorList>
            <person name="Fan R."/>
            <person name="Armitage A.D."/>
            <person name="Cascant-Lopez E."/>
            <person name="Sobczyk M."/>
            <person name="Cockerton H.M."/>
            <person name="Harrison R.J."/>
        </authorList>
    </citation>
    <scope>NUCLEOTIDE SEQUENCE [LARGE SCALE GENOMIC DNA]</scope>
    <source>
        <strain evidence="1 2">12008</strain>
    </source>
</reference>
<dbReference type="AlphaFoldDB" id="A0A2J8C514"/>